<comment type="caution">
    <text evidence="1">The sequence shown here is derived from an EMBL/GenBank/DDBJ whole genome shotgun (WGS) entry which is preliminary data.</text>
</comment>
<organism evidence="1 2">
    <name type="scientific">Dictyobacter kobayashii</name>
    <dbReference type="NCBI Taxonomy" id="2014872"/>
    <lineage>
        <taxon>Bacteria</taxon>
        <taxon>Bacillati</taxon>
        <taxon>Chloroflexota</taxon>
        <taxon>Ktedonobacteria</taxon>
        <taxon>Ktedonobacterales</taxon>
        <taxon>Dictyobacteraceae</taxon>
        <taxon>Dictyobacter</taxon>
    </lineage>
</organism>
<gene>
    <name evidence="1" type="ORF">KDK_79650</name>
</gene>
<keyword evidence="2" id="KW-1185">Reference proteome</keyword>
<dbReference type="InterPro" id="IPR027417">
    <property type="entry name" value="P-loop_NTPase"/>
</dbReference>
<dbReference type="AlphaFoldDB" id="A0A402AYL5"/>
<dbReference type="RefSeq" id="WP_161978006.1">
    <property type="nucleotide sequence ID" value="NZ_BIFS01000002.1"/>
</dbReference>
<reference evidence="2" key="1">
    <citation type="submission" date="2018-12" db="EMBL/GenBank/DDBJ databases">
        <title>Tengunoibacter tsumagoiensis gen. nov., sp. nov., Dictyobacter kobayashii sp. nov., D. alpinus sp. nov., and D. joshuensis sp. nov. and description of Dictyobacteraceae fam. nov. within the order Ktedonobacterales isolated from Tengu-no-mugimeshi.</title>
        <authorList>
            <person name="Wang C.M."/>
            <person name="Zheng Y."/>
            <person name="Sakai Y."/>
            <person name="Toyoda A."/>
            <person name="Minakuchi Y."/>
            <person name="Abe K."/>
            <person name="Yokota A."/>
            <person name="Yabe S."/>
        </authorList>
    </citation>
    <scope>NUCLEOTIDE SEQUENCE [LARGE SCALE GENOMIC DNA]</scope>
    <source>
        <strain evidence="2">Uno11</strain>
    </source>
</reference>
<sequence>MPDSVQGAQASVKIWIEKTIVKGHPDRQYGEYAVGQVLFSPQRGKGGVDEYANMRAVRPGDIVLHLTDNNAFTGISQVRSSYQEVSGIANTEWGEQPSYLVRLQNFRYLDPPLTRGVFFFAPYRERLLVLLDTGERDLFYNSEPSLRQGAYLTPVPEPLFAILDEAYRENARVSLSSIINEFVQYFQHSGEVARQVDLDEELPDQAAVVLEELPSRLTAYEDGIIDLAPVKRPAYRDSLTDEVVSLAPVSTMPEFKLLQHIKRYIAARGYYFSDETIDNYHICLKTRPFVILAGLSGTGKSKLAQLYAEAIGHSVENDHYLRLPVRPNWNDDRYLIGYFDPITQRYITETALDFLLRAAEDRNHMYFMCLDEMNLAHVEYYFSQFLSALEEDEPAYRRINLYSKTIKNILDERQEASEEKRFVPPESVAIPTNLFFVGTINVDETTQPLSDKVMDRANTIDFFDVELNKIPKKQAGVNAVTITAADWHRYKSLETDDSYRALIDAIRKELNTVGLGIGYRIVKDIEQYLANSRNILEPEAAIDLQIKQRILPHIRGTRAIADVLDRLRNRLEREHLGRSVARLNEMKVRLERDGYVNFWR</sequence>
<dbReference type="EMBL" id="BIFS01000002">
    <property type="protein sequence ID" value="GCE24165.1"/>
    <property type="molecule type" value="Genomic_DNA"/>
</dbReference>
<proteinExistence type="predicted"/>
<name>A0A402AYL5_9CHLR</name>
<dbReference type="Proteomes" id="UP000287188">
    <property type="component" value="Unassembled WGS sequence"/>
</dbReference>
<dbReference type="Gene3D" id="3.40.50.300">
    <property type="entry name" value="P-loop containing nucleotide triphosphate hydrolases"/>
    <property type="match status" value="1"/>
</dbReference>
<protein>
    <submittedName>
        <fullName evidence="1">Uncharacterized protein</fullName>
    </submittedName>
</protein>
<dbReference type="SUPFAM" id="SSF52540">
    <property type="entry name" value="P-loop containing nucleoside triphosphate hydrolases"/>
    <property type="match status" value="1"/>
</dbReference>
<accession>A0A402AYL5</accession>
<evidence type="ECO:0000313" key="2">
    <source>
        <dbReference type="Proteomes" id="UP000287188"/>
    </source>
</evidence>
<evidence type="ECO:0000313" key="1">
    <source>
        <dbReference type="EMBL" id="GCE24165.1"/>
    </source>
</evidence>